<evidence type="ECO:0000313" key="10">
    <source>
        <dbReference type="EMBL" id="PYH89484.1"/>
    </source>
</evidence>
<dbReference type="InterPro" id="IPR011701">
    <property type="entry name" value="MFS"/>
</dbReference>
<evidence type="ECO:0000256" key="6">
    <source>
        <dbReference type="ARBA" id="ARBA00037968"/>
    </source>
</evidence>
<dbReference type="FunFam" id="1.20.1250.20:FF:000295">
    <property type="entry name" value="Unplaced genomic scaffold supercont1.7, whole genome shotgun sequence"/>
    <property type="match status" value="1"/>
</dbReference>
<evidence type="ECO:0000256" key="2">
    <source>
        <dbReference type="ARBA" id="ARBA00022448"/>
    </source>
</evidence>
<name>A0A319CWQ8_9EURO</name>
<keyword evidence="3 8" id="KW-0812">Transmembrane</keyword>
<feature type="region of interest" description="Disordered" evidence="7">
    <location>
        <begin position="1"/>
        <end position="29"/>
    </location>
</feature>
<feature type="transmembrane region" description="Helical" evidence="8">
    <location>
        <begin position="403"/>
        <end position="421"/>
    </location>
</feature>
<dbReference type="OrthoDB" id="4454541at2759"/>
<evidence type="ECO:0000256" key="5">
    <source>
        <dbReference type="ARBA" id="ARBA00023136"/>
    </source>
</evidence>
<keyword evidence="4 8" id="KW-1133">Transmembrane helix</keyword>
<feature type="transmembrane region" description="Helical" evidence="8">
    <location>
        <begin position="174"/>
        <end position="193"/>
    </location>
</feature>
<feature type="transmembrane region" description="Helical" evidence="8">
    <location>
        <begin position="142"/>
        <end position="162"/>
    </location>
</feature>
<evidence type="ECO:0000256" key="7">
    <source>
        <dbReference type="SAM" id="MobiDB-lite"/>
    </source>
</evidence>
<dbReference type="PROSITE" id="PS50850">
    <property type="entry name" value="MFS"/>
    <property type="match status" value="1"/>
</dbReference>
<evidence type="ECO:0000256" key="3">
    <source>
        <dbReference type="ARBA" id="ARBA00022692"/>
    </source>
</evidence>
<protein>
    <submittedName>
        <fullName evidence="10">Putative MFS transporter</fullName>
    </submittedName>
</protein>
<dbReference type="GO" id="GO:0022857">
    <property type="term" value="F:transmembrane transporter activity"/>
    <property type="evidence" value="ECO:0007669"/>
    <property type="project" value="InterPro"/>
</dbReference>
<feature type="transmembrane region" description="Helical" evidence="8">
    <location>
        <begin position="205"/>
        <end position="225"/>
    </location>
</feature>
<comment type="similarity">
    <text evidence="6">Belongs to the major facilitator superfamily. Allantoate permease family.</text>
</comment>
<feature type="transmembrane region" description="Helical" evidence="8">
    <location>
        <begin position="45"/>
        <end position="71"/>
    </location>
</feature>
<feature type="transmembrane region" description="Helical" evidence="8">
    <location>
        <begin position="433"/>
        <end position="452"/>
    </location>
</feature>
<feature type="transmembrane region" description="Helical" evidence="8">
    <location>
        <begin position="370"/>
        <end position="391"/>
    </location>
</feature>
<keyword evidence="11" id="KW-1185">Reference proteome</keyword>
<gene>
    <name evidence="10" type="ORF">BO71DRAFT_444548</name>
</gene>
<dbReference type="STRING" id="1448320.A0A319CWQ8"/>
<feature type="transmembrane region" description="Helical" evidence="8">
    <location>
        <begin position="337"/>
        <end position="358"/>
    </location>
</feature>
<dbReference type="Pfam" id="PF07690">
    <property type="entry name" value="MFS_1"/>
    <property type="match status" value="1"/>
</dbReference>
<feature type="transmembrane region" description="Helical" evidence="8">
    <location>
        <begin position="274"/>
        <end position="298"/>
    </location>
</feature>
<dbReference type="Proteomes" id="UP000247810">
    <property type="component" value="Unassembled WGS sequence"/>
</dbReference>
<keyword evidence="2" id="KW-0813">Transport</keyword>
<dbReference type="VEuPathDB" id="FungiDB:BO71DRAFT_444548"/>
<dbReference type="PANTHER" id="PTHR43791:SF16">
    <property type="entry name" value="TRANSPORTER, PUTATIVE (AFU_ORTHOLOGUE AFUA_3G01840)-RELATED"/>
    <property type="match status" value="1"/>
</dbReference>
<evidence type="ECO:0000256" key="8">
    <source>
        <dbReference type="SAM" id="Phobius"/>
    </source>
</evidence>
<sequence>MDPPKPTAIHDESPIITKPPSIQHPHVPLTEEDSKRIARKTDRTILVVLIWVYFLQILDKSVLGFGATYGIETDTGLTGDQYSLVGSIAPIAQLAWQPFSSWLIVTVPPRILMPTLVLGWGIAQTCMAACHNFSGLMATRFFLGLFEAGCLPLFSILTSQWYRRAEQPIRVAAWYGTNGVATIIAAILSFGLGHIKSSVMKEWQIIFLTVGLLTILSVPFVYWRLDNDIPTARFLTESEKAQALERLRANRTGAGTREFKLSHVYEAALEPKTYLWASMALLLNIGASVSNVFGPLILSGLGYDTYTTTLLNMPFGAVQVIFILVASYLAQKAKLKGIVLAVIMLPVVAGLAILYAFPRNTPSSNGALMAGYYLIAFLFGGNPLIVSWIVANTAGTTKKSVNMSLYNAAVSAGNIVGPLLFNSKDAPTYRHGLRACVGIFVALIAVFLIQWVDLVILNRVQMKSRVRNGKAARVVDVSMREHQVVVQGGEEGVEEEEEHAGELDDVTDGRNDEFVLVMLNV</sequence>
<evidence type="ECO:0000313" key="11">
    <source>
        <dbReference type="Proteomes" id="UP000247810"/>
    </source>
</evidence>
<comment type="subcellular location">
    <subcellularLocation>
        <location evidence="1">Membrane</location>
        <topology evidence="1">Multi-pass membrane protein</topology>
    </subcellularLocation>
</comment>
<dbReference type="InterPro" id="IPR036259">
    <property type="entry name" value="MFS_trans_sf"/>
</dbReference>
<feature type="domain" description="Major facilitator superfamily (MFS) profile" evidence="9">
    <location>
        <begin position="45"/>
        <end position="462"/>
    </location>
</feature>
<dbReference type="SUPFAM" id="SSF103473">
    <property type="entry name" value="MFS general substrate transporter"/>
    <property type="match status" value="1"/>
</dbReference>
<dbReference type="AlphaFoldDB" id="A0A319CWQ8"/>
<evidence type="ECO:0000259" key="9">
    <source>
        <dbReference type="PROSITE" id="PS50850"/>
    </source>
</evidence>
<dbReference type="Gene3D" id="1.20.1250.20">
    <property type="entry name" value="MFS general substrate transporter like domains"/>
    <property type="match status" value="2"/>
</dbReference>
<evidence type="ECO:0000256" key="1">
    <source>
        <dbReference type="ARBA" id="ARBA00004141"/>
    </source>
</evidence>
<feature type="transmembrane region" description="Helical" evidence="8">
    <location>
        <begin position="310"/>
        <end position="331"/>
    </location>
</feature>
<accession>A0A319CWQ8</accession>
<dbReference type="FunFam" id="1.20.1250.20:FF:000064">
    <property type="entry name" value="MFS allantoate transporter"/>
    <property type="match status" value="1"/>
</dbReference>
<keyword evidence="5 8" id="KW-0472">Membrane</keyword>
<dbReference type="PANTHER" id="PTHR43791">
    <property type="entry name" value="PERMEASE-RELATED"/>
    <property type="match status" value="1"/>
</dbReference>
<reference evidence="10 11" key="1">
    <citation type="submission" date="2018-02" db="EMBL/GenBank/DDBJ databases">
        <title>The genomes of Aspergillus section Nigri reveals drivers in fungal speciation.</title>
        <authorList>
            <consortium name="DOE Joint Genome Institute"/>
            <person name="Vesth T.C."/>
            <person name="Nybo J."/>
            <person name="Theobald S."/>
            <person name="Brandl J."/>
            <person name="Frisvad J.C."/>
            <person name="Nielsen K.F."/>
            <person name="Lyhne E.K."/>
            <person name="Kogle M.E."/>
            <person name="Kuo A."/>
            <person name="Riley R."/>
            <person name="Clum A."/>
            <person name="Nolan M."/>
            <person name="Lipzen A."/>
            <person name="Salamov A."/>
            <person name="Henrissat B."/>
            <person name="Wiebenga A."/>
            <person name="De vries R.P."/>
            <person name="Grigoriev I.V."/>
            <person name="Mortensen U.H."/>
            <person name="Andersen M.R."/>
            <person name="Baker S.E."/>
        </authorList>
    </citation>
    <scope>NUCLEOTIDE SEQUENCE [LARGE SCALE GENOMIC DNA]</scope>
    <source>
        <strain evidence="10 11">CBS 707.79</strain>
    </source>
</reference>
<dbReference type="GO" id="GO:0016020">
    <property type="term" value="C:membrane"/>
    <property type="evidence" value="ECO:0007669"/>
    <property type="project" value="UniProtKB-SubCell"/>
</dbReference>
<dbReference type="EMBL" id="KZ826027">
    <property type="protein sequence ID" value="PYH89484.1"/>
    <property type="molecule type" value="Genomic_DNA"/>
</dbReference>
<dbReference type="InterPro" id="IPR020846">
    <property type="entry name" value="MFS_dom"/>
</dbReference>
<proteinExistence type="inferred from homology"/>
<organism evidence="10 11">
    <name type="scientific">Aspergillus ellipticus CBS 707.79</name>
    <dbReference type="NCBI Taxonomy" id="1448320"/>
    <lineage>
        <taxon>Eukaryota</taxon>
        <taxon>Fungi</taxon>
        <taxon>Dikarya</taxon>
        <taxon>Ascomycota</taxon>
        <taxon>Pezizomycotina</taxon>
        <taxon>Eurotiomycetes</taxon>
        <taxon>Eurotiomycetidae</taxon>
        <taxon>Eurotiales</taxon>
        <taxon>Aspergillaceae</taxon>
        <taxon>Aspergillus</taxon>
        <taxon>Aspergillus subgen. Circumdati</taxon>
    </lineage>
</organism>
<evidence type="ECO:0000256" key="4">
    <source>
        <dbReference type="ARBA" id="ARBA00022989"/>
    </source>
</evidence>